<keyword evidence="5" id="KW-0804">Transcription</keyword>
<comment type="caution">
    <text evidence="8">The sequence shown here is derived from an EMBL/GenBank/DDBJ whole genome shotgun (WGS) entry which is preliminary data.</text>
</comment>
<dbReference type="InterPro" id="IPR039420">
    <property type="entry name" value="WalR-like"/>
</dbReference>
<dbReference type="Pfam" id="PF00072">
    <property type="entry name" value="Response_reg"/>
    <property type="match status" value="1"/>
</dbReference>
<evidence type="ECO:0000256" key="3">
    <source>
        <dbReference type="ARBA" id="ARBA00023015"/>
    </source>
</evidence>
<dbReference type="InterPro" id="IPR001789">
    <property type="entry name" value="Sig_transdc_resp-reg_receiver"/>
</dbReference>
<name>A0ABN1UD91_9ACTN</name>
<feature type="domain" description="Response regulatory" evidence="7">
    <location>
        <begin position="1"/>
        <end position="117"/>
    </location>
</feature>
<dbReference type="EMBL" id="BAAAJE010000008">
    <property type="protein sequence ID" value="GAA1142176.1"/>
    <property type="molecule type" value="Genomic_DNA"/>
</dbReference>
<dbReference type="CDD" id="cd17535">
    <property type="entry name" value="REC_NarL-like"/>
    <property type="match status" value="1"/>
</dbReference>
<dbReference type="InterPro" id="IPR058245">
    <property type="entry name" value="NreC/VraR/RcsB-like_REC"/>
</dbReference>
<proteinExistence type="predicted"/>
<dbReference type="Gene3D" id="3.40.50.2300">
    <property type="match status" value="1"/>
</dbReference>
<keyword evidence="4" id="KW-0238">DNA-binding</keyword>
<dbReference type="PANTHER" id="PTHR48111:SF1">
    <property type="entry name" value="TWO-COMPONENT RESPONSE REGULATOR ORR33"/>
    <property type="match status" value="1"/>
</dbReference>
<dbReference type="PROSITE" id="PS50110">
    <property type="entry name" value="RESPONSE_REGULATORY"/>
    <property type="match status" value="1"/>
</dbReference>
<sequence length="146" mass="14735">MAADDDATVRAAVRDVLEADGRFEVVGLAGSGYELLALTNRHEPDLVLVDLRMEGGGVDGVRAVATLPGPRTLPAVVALSAQTAPSVVVETLRAGAVGYLAKGRSGSGLPDVLARIAAGDVVIAVPSASTVLAHLLITRTAESAAD</sequence>
<dbReference type="SMART" id="SM00448">
    <property type="entry name" value="REC"/>
    <property type="match status" value="1"/>
</dbReference>
<gene>
    <name evidence="8" type="ORF">GCM10009606_22170</name>
</gene>
<feature type="modified residue" description="4-aspartylphosphate" evidence="6">
    <location>
        <position position="50"/>
    </location>
</feature>
<evidence type="ECO:0000256" key="6">
    <source>
        <dbReference type="PROSITE-ProRule" id="PRU00169"/>
    </source>
</evidence>
<keyword evidence="2" id="KW-0902">Two-component regulatory system</keyword>
<accession>A0ABN1UD91</accession>
<evidence type="ECO:0000259" key="7">
    <source>
        <dbReference type="PROSITE" id="PS50110"/>
    </source>
</evidence>
<dbReference type="InterPro" id="IPR011006">
    <property type="entry name" value="CheY-like_superfamily"/>
</dbReference>
<dbReference type="Proteomes" id="UP001499979">
    <property type="component" value="Unassembled WGS sequence"/>
</dbReference>
<protein>
    <recommendedName>
        <fullName evidence="7">Response regulatory domain-containing protein</fullName>
    </recommendedName>
</protein>
<evidence type="ECO:0000256" key="5">
    <source>
        <dbReference type="ARBA" id="ARBA00023163"/>
    </source>
</evidence>
<keyword evidence="1 6" id="KW-0597">Phosphoprotein</keyword>
<evidence type="ECO:0000256" key="1">
    <source>
        <dbReference type="ARBA" id="ARBA00022553"/>
    </source>
</evidence>
<organism evidence="8 9">
    <name type="scientific">Nocardioides aquiterrae</name>
    <dbReference type="NCBI Taxonomy" id="203799"/>
    <lineage>
        <taxon>Bacteria</taxon>
        <taxon>Bacillati</taxon>
        <taxon>Actinomycetota</taxon>
        <taxon>Actinomycetes</taxon>
        <taxon>Propionibacteriales</taxon>
        <taxon>Nocardioidaceae</taxon>
        <taxon>Nocardioides</taxon>
    </lineage>
</organism>
<evidence type="ECO:0000256" key="4">
    <source>
        <dbReference type="ARBA" id="ARBA00023125"/>
    </source>
</evidence>
<reference evidence="8 9" key="1">
    <citation type="journal article" date="2019" name="Int. J. Syst. Evol. Microbiol.">
        <title>The Global Catalogue of Microorganisms (GCM) 10K type strain sequencing project: providing services to taxonomists for standard genome sequencing and annotation.</title>
        <authorList>
            <consortium name="The Broad Institute Genomics Platform"/>
            <consortium name="The Broad Institute Genome Sequencing Center for Infectious Disease"/>
            <person name="Wu L."/>
            <person name="Ma J."/>
        </authorList>
    </citation>
    <scope>NUCLEOTIDE SEQUENCE [LARGE SCALE GENOMIC DNA]</scope>
    <source>
        <strain evidence="8 9">JCM 11813</strain>
    </source>
</reference>
<evidence type="ECO:0000256" key="2">
    <source>
        <dbReference type="ARBA" id="ARBA00023012"/>
    </source>
</evidence>
<evidence type="ECO:0000313" key="9">
    <source>
        <dbReference type="Proteomes" id="UP001499979"/>
    </source>
</evidence>
<dbReference type="PANTHER" id="PTHR48111">
    <property type="entry name" value="REGULATOR OF RPOS"/>
    <property type="match status" value="1"/>
</dbReference>
<dbReference type="SUPFAM" id="SSF52172">
    <property type="entry name" value="CheY-like"/>
    <property type="match status" value="1"/>
</dbReference>
<evidence type="ECO:0000313" key="8">
    <source>
        <dbReference type="EMBL" id="GAA1142176.1"/>
    </source>
</evidence>
<keyword evidence="9" id="KW-1185">Reference proteome</keyword>
<keyword evidence="3" id="KW-0805">Transcription regulation</keyword>